<name>A0A271LQ86_9HYPH</name>
<dbReference type="PANTHER" id="PTHR41252">
    <property type="entry name" value="BLR2505 PROTEIN"/>
    <property type="match status" value="1"/>
</dbReference>
<sequence>MDKPFNRRRVAMELLENMFEAEMRFLQSGSESLDMLASAFHAEVVVHEPQSLPYAGDWNGLDGVSALFRKMREIWSDVTVESLHAAQNDDMVFMSCTLSLTSRANGATIKQPFAEVLRFEDDRLIEGTPFYYDTSEILAILR</sequence>
<feature type="domain" description="SnoaL-like" evidence="1">
    <location>
        <begin position="31"/>
        <end position="126"/>
    </location>
</feature>
<dbReference type="Gene3D" id="3.10.450.50">
    <property type="match status" value="1"/>
</dbReference>
<dbReference type="Pfam" id="PF12680">
    <property type="entry name" value="SnoaL_2"/>
    <property type="match status" value="1"/>
</dbReference>
<evidence type="ECO:0000313" key="2">
    <source>
        <dbReference type="EMBL" id="PAQ09490.1"/>
    </source>
</evidence>
<protein>
    <recommendedName>
        <fullName evidence="1">SnoaL-like domain-containing protein</fullName>
    </recommendedName>
</protein>
<dbReference type="Proteomes" id="UP000216442">
    <property type="component" value="Unassembled WGS sequence"/>
</dbReference>
<accession>A0A271LQ86</accession>
<dbReference type="EMBL" id="NPKJ01000041">
    <property type="protein sequence ID" value="PAQ09490.1"/>
    <property type="molecule type" value="Genomic_DNA"/>
</dbReference>
<keyword evidence="3" id="KW-1185">Reference proteome</keyword>
<reference evidence="2 3" key="1">
    <citation type="submission" date="2017-08" db="EMBL/GenBank/DDBJ databases">
        <title>Mesorhizobium wenxinae sp. nov., a novel rhizobial species isolated from root nodules of chickpea (Cicer arietinum L.).</title>
        <authorList>
            <person name="Zhang J."/>
        </authorList>
    </citation>
    <scope>NUCLEOTIDE SEQUENCE [LARGE SCALE GENOMIC DNA]</scope>
    <source>
        <strain evidence="2 3">SDW018</strain>
    </source>
</reference>
<dbReference type="InterPro" id="IPR032710">
    <property type="entry name" value="NTF2-like_dom_sf"/>
</dbReference>
<dbReference type="InterPro" id="IPR037401">
    <property type="entry name" value="SnoaL-like"/>
</dbReference>
<dbReference type="PANTHER" id="PTHR41252:SF1">
    <property type="entry name" value="BLR2505 PROTEIN"/>
    <property type="match status" value="1"/>
</dbReference>
<proteinExistence type="predicted"/>
<comment type="caution">
    <text evidence="2">The sequence shown here is derived from an EMBL/GenBank/DDBJ whole genome shotgun (WGS) entry which is preliminary data.</text>
</comment>
<gene>
    <name evidence="2" type="ORF">CIT26_13240</name>
</gene>
<dbReference type="OrthoDB" id="582171at2"/>
<dbReference type="AlphaFoldDB" id="A0A271LQ86"/>
<dbReference type="RefSeq" id="WP_095492987.1">
    <property type="nucleotide sequence ID" value="NZ_NPKJ01000041.1"/>
</dbReference>
<dbReference type="SUPFAM" id="SSF54427">
    <property type="entry name" value="NTF2-like"/>
    <property type="match status" value="1"/>
</dbReference>
<evidence type="ECO:0000313" key="3">
    <source>
        <dbReference type="Proteomes" id="UP000216442"/>
    </source>
</evidence>
<organism evidence="2 3">
    <name type="scientific">Mesorhizobium temperatum</name>
    <dbReference type="NCBI Taxonomy" id="241416"/>
    <lineage>
        <taxon>Bacteria</taxon>
        <taxon>Pseudomonadati</taxon>
        <taxon>Pseudomonadota</taxon>
        <taxon>Alphaproteobacteria</taxon>
        <taxon>Hyphomicrobiales</taxon>
        <taxon>Phyllobacteriaceae</taxon>
        <taxon>Mesorhizobium</taxon>
    </lineage>
</organism>
<evidence type="ECO:0000259" key="1">
    <source>
        <dbReference type="Pfam" id="PF12680"/>
    </source>
</evidence>